<dbReference type="Proteomes" id="UP001597283">
    <property type="component" value="Unassembled WGS sequence"/>
</dbReference>
<keyword evidence="5" id="KW-0067">ATP-binding</keyword>
<evidence type="ECO:0000256" key="8">
    <source>
        <dbReference type="ARBA" id="ARBA00023118"/>
    </source>
</evidence>
<dbReference type="CDD" id="cd05400">
    <property type="entry name" value="NT_2-5OAS_ClassI-CCAase"/>
    <property type="match status" value="1"/>
</dbReference>
<sequence length="383" mass="42485">MLHAKPVDRFYDDLLADVARRIQLTPTAYKEAVAHFDAVSRYLDEHDSGFPDYSPVIYPQGSFRMGSTISAYDDREDYDIDLILELALDPRADPDAVLQLVARSLQAGKGRLKFTTCEIKKRCVTLGYANMHLDVTPAVLIPGRIPRVVSIFDRHPERPDHALANPEGFARWFDGRVRPRVMIDERKVRAQIVPVPQQTPAEDKPDRLLAVQLLKRFRDIRCDRGDYDRCPSVLLSCIAADAQPGAGLVSDLRSAALHVAQVVSADDLHIENPACREDVLSDRWPKRPGSNRRFAADLGVLVDRLDELVRADGTQVRKRDILMDLFGENAARDGYNQARERAGMQSRSGQFAAAGTGAVSFSGIVPKGSTAAPTHKFYGGAAR</sequence>
<proteinExistence type="predicted"/>
<evidence type="ECO:0000256" key="5">
    <source>
        <dbReference type="ARBA" id="ARBA00022840"/>
    </source>
</evidence>
<evidence type="ECO:0000313" key="13">
    <source>
        <dbReference type="Proteomes" id="UP001597283"/>
    </source>
</evidence>
<comment type="caution">
    <text evidence="12">The sequence shown here is derived from an EMBL/GenBank/DDBJ whole genome shotgun (WGS) entry which is preliminary data.</text>
</comment>
<keyword evidence="8" id="KW-0051">Antiviral defense</keyword>
<reference evidence="13" key="1">
    <citation type="journal article" date="2019" name="Int. J. Syst. Evol. Microbiol.">
        <title>The Global Catalogue of Microorganisms (GCM) 10K type strain sequencing project: providing services to taxonomists for standard genome sequencing and annotation.</title>
        <authorList>
            <consortium name="The Broad Institute Genomics Platform"/>
            <consortium name="The Broad Institute Genome Sequencing Center for Infectious Disease"/>
            <person name="Wu L."/>
            <person name="Ma J."/>
        </authorList>
    </citation>
    <scope>NUCLEOTIDE SEQUENCE [LARGE SCALE GENOMIC DNA]</scope>
    <source>
        <strain evidence="13">Q85</strain>
    </source>
</reference>
<dbReference type="RefSeq" id="WP_380938458.1">
    <property type="nucleotide sequence ID" value="NZ_JBHUFC010000001.1"/>
</dbReference>
<evidence type="ECO:0000313" key="12">
    <source>
        <dbReference type="EMBL" id="MFD1786477.1"/>
    </source>
</evidence>
<dbReference type="EMBL" id="JBHUFC010000001">
    <property type="protein sequence ID" value="MFD1786477.1"/>
    <property type="molecule type" value="Genomic_DNA"/>
</dbReference>
<dbReference type="InterPro" id="IPR048445">
    <property type="entry name" value="DncV-like_NTFase"/>
</dbReference>
<keyword evidence="6" id="KW-0460">Magnesium</keyword>
<evidence type="ECO:0000256" key="7">
    <source>
        <dbReference type="ARBA" id="ARBA00023080"/>
    </source>
</evidence>
<evidence type="ECO:0000256" key="3">
    <source>
        <dbReference type="ARBA" id="ARBA00022723"/>
    </source>
</evidence>
<evidence type="ECO:0000256" key="4">
    <source>
        <dbReference type="ARBA" id="ARBA00022741"/>
    </source>
</evidence>
<keyword evidence="7" id="KW-0546">Nucleotide metabolism</keyword>
<keyword evidence="3" id="KW-0479">Metal-binding</keyword>
<evidence type="ECO:0000256" key="6">
    <source>
        <dbReference type="ARBA" id="ARBA00022842"/>
    </source>
</evidence>
<keyword evidence="4" id="KW-0547">Nucleotide-binding</keyword>
<dbReference type="Pfam" id="PF21654">
    <property type="entry name" value="DncV-like_NTFase"/>
    <property type="match status" value="1"/>
</dbReference>
<keyword evidence="1" id="KW-0808">Transferase</keyword>
<evidence type="ECO:0000256" key="1">
    <source>
        <dbReference type="ARBA" id="ARBA00022679"/>
    </source>
</evidence>
<accession>A0ABW4N8J9</accession>
<organism evidence="12 13">
    <name type="scientific">Sphingomonas floccifaciens</name>
    <dbReference type="NCBI Taxonomy" id="1844115"/>
    <lineage>
        <taxon>Bacteria</taxon>
        <taxon>Pseudomonadati</taxon>
        <taxon>Pseudomonadota</taxon>
        <taxon>Alphaproteobacteria</taxon>
        <taxon>Sphingomonadales</taxon>
        <taxon>Sphingomonadaceae</taxon>
        <taxon>Sphingomonas</taxon>
    </lineage>
</organism>
<feature type="domain" description="Cyclic GMP-AMP synthase DncV-like nucleotidyltransferase" evidence="11">
    <location>
        <begin position="57"/>
        <end position="136"/>
    </location>
</feature>
<keyword evidence="13" id="KW-1185">Reference proteome</keyword>
<name>A0ABW4N8J9_9SPHN</name>
<evidence type="ECO:0000259" key="11">
    <source>
        <dbReference type="Pfam" id="PF21654"/>
    </source>
</evidence>
<gene>
    <name evidence="12" type="ORF">ACFSC3_02715</name>
</gene>
<comment type="catalytic activity">
    <reaction evidence="10">
        <text>GTP + ATP = 3',3'-cGAMP + 2 diphosphate</text>
        <dbReference type="Rhea" id="RHEA:35647"/>
        <dbReference type="ChEBI" id="CHEBI:30616"/>
        <dbReference type="ChEBI" id="CHEBI:33019"/>
        <dbReference type="ChEBI" id="CHEBI:37565"/>
        <dbReference type="ChEBI" id="CHEBI:71501"/>
    </reaction>
    <physiologicalReaction direction="left-to-right" evidence="10">
        <dbReference type="Rhea" id="RHEA:35648"/>
    </physiologicalReaction>
</comment>
<evidence type="ECO:0000256" key="9">
    <source>
        <dbReference type="ARBA" id="ARBA00044145"/>
    </source>
</evidence>
<keyword evidence="2" id="KW-0548">Nucleotidyltransferase</keyword>
<protein>
    <recommendedName>
        <fullName evidence="9">Cyclic GMP-AMP synthase</fullName>
    </recommendedName>
</protein>
<evidence type="ECO:0000256" key="2">
    <source>
        <dbReference type="ARBA" id="ARBA00022695"/>
    </source>
</evidence>
<dbReference type="InterPro" id="IPR006116">
    <property type="entry name" value="NT_2-5OAS_ClassI-CCAase"/>
</dbReference>
<evidence type="ECO:0000256" key="10">
    <source>
        <dbReference type="ARBA" id="ARBA00048304"/>
    </source>
</evidence>